<keyword evidence="6" id="KW-0676">Redox-active center</keyword>
<sequence length="228" mass="24711">MQRRQFLATLIAGMAAASSSGAVLAQGALGGTLAPAANTAGVAIAGQTYAPLNTPSLQTVGGKIEVLEFFSYGCPHCHDFAEPFDRWSKKQKDAMVRRVPVTFGRPQWVVLGRLFYTIQMMKLPALDAAAFSAIHQQGRMLYEDQAVLQWAASQPGVDAKKFSEVYYSAEVTTAMKKADALAMAYQIDGVPSIIVGGRYKMLQQRGMNFSDLLANTEAVIKLALQNKK</sequence>
<dbReference type="GO" id="GO:0015036">
    <property type="term" value="F:disulfide oxidoreductase activity"/>
    <property type="evidence" value="ECO:0007669"/>
    <property type="project" value="UniProtKB-ARBA"/>
</dbReference>
<evidence type="ECO:0000256" key="4">
    <source>
        <dbReference type="ARBA" id="ARBA00022764"/>
    </source>
</evidence>
<dbReference type="CDD" id="cd03019">
    <property type="entry name" value="DsbA_DsbA"/>
    <property type="match status" value="1"/>
</dbReference>
<organism evidence="8 9">
    <name type="scientific">Fluviibacter phosphoraccumulans</name>
    <dbReference type="NCBI Taxonomy" id="1751046"/>
    <lineage>
        <taxon>Bacteria</taxon>
        <taxon>Pseudomonadati</taxon>
        <taxon>Pseudomonadota</taxon>
        <taxon>Betaproteobacteria</taxon>
        <taxon>Rhodocyclales</taxon>
        <taxon>Fluviibacteraceae</taxon>
        <taxon>Fluviibacter</taxon>
    </lineage>
</organism>
<dbReference type="RefSeq" id="WP_162048727.1">
    <property type="nucleotide sequence ID" value="NZ_AP019011.1"/>
</dbReference>
<evidence type="ECO:0000256" key="2">
    <source>
        <dbReference type="ARBA" id="ARBA00005791"/>
    </source>
</evidence>
<dbReference type="PANTHER" id="PTHR35891">
    <property type="entry name" value="THIOL:DISULFIDE INTERCHANGE PROTEIN DSBA"/>
    <property type="match status" value="1"/>
</dbReference>
<dbReference type="PANTHER" id="PTHR35891:SF3">
    <property type="entry name" value="THIOL:DISULFIDE INTERCHANGE PROTEIN DSBL"/>
    <property type="match status" value="1"/>
</dbReference>
<evidence type="ECO:0000256" key="6">
    <source>
        <dbReference type="ARBA" id="ARBA00023284"/>
    </source>
</evidence>
<dbReference type="GO" id="GO:0042597">
    <property type="term" value="C:periplasmic space"/>
    <property type="evidence" value="ECO:0007669"/>
    <property type="project" value="UniProtKB-SubCell"/>
</dbReference>
<keyword evidence="4 7" id="KW-0574">Periplasm</keyword>
<dbReference type="SUPFAM" id="SSF52833">
    <property type="entry name" value="Thioredoxin-like"/>
    <property type="match status" value="1"/>
</dbReference>
<dbReference type="InterPro" id="IPR001853">
    <property type="entry name" value="DSBA-like_thioredoxin_dom"/>
</dbReference>
<protein>
    <recommendedName>
        <fullName evidence="7">Thiol:disulfide interchange protein</fullName>
    </recommendedName>
</protein>
<keyword evidence="9" id="KW-1185">Reference proteome</keyword>
<name>A0A679I052_9RHOO</name>
<evidence type="ECO:0000256" key="5">
    <source>
        <dbReference type="ARBA" id="ARBA00023157"/>
    </source>
</evidence>
<dbReference type="OrthoDB" id="9784896at2"/>
<dbReference type="Pfam" id="PF01323">
    <property type="entry name" value="DSBA"/>
    <property type="match status" value="1"/>
</dbReference>
<accession>A0A679I052</accession>
<evidence type="ECO:0000313" key="9">
    <source>
        <dbReference type="Proteomes" id="UP000463961"/>
    </source>
</evidence>
<dbReference type="PROSITE" id="PS00194">
    <property type="entry name" value="THIOREDOXIN_1"/>
    <property type="match status" value="1"/>
</dbReference>
<dbReference type="InterPro" id="IPR050824">
    <property type="entry name" value="Thiol_disulfide_DsbA"/>
</dbReference>
<dbReference type="InterPro" id="IPR036249">
    <property type="entry name" value="Thioredoxin-like_sf"/>
</dbReference>
<dbReference type="InterPro" id="IPR017937">
    <property type="entry name" value="Thioredoxin_CS"/>
</dbReference>
<gene>
    <name evidence="8" type="primary">dsbA</name>
    <name evidence="8" type="ORF">ICHIAU1_06370</name>
</gene>
<evidence type="ECO:0000256" key="1">
    <source>
        <dbReference type="ARBA" id="ARBA00004418"/>
    </source>
</evidence>
<dbReference type="EMBL" id="AP022345">
    <property type="protein sequence ID" value="BBU68354.1"/>
    <property type="molecule type" value="Genomic_DNA"/>
</dbReference>
<comment type="similarity">
    <text evidence="2">Belongs to the thioredoxin family. DsbA subfamily.</text>
</comment>
<proteinExistence type="inferred from homology"/>
<dbReference type="AlphaFoldDB" id="A0A679I052"/>
<dbReference type="PIRSF" id="PIRSF001488">
    <property type="entry name" value="Tdi_protein"/>
    <property type="match status" value="1"/>
</dbReference>
<keyword evidence="3" id="KW-0732">Signal</keyword>
<dbReference type="InterPro" id="IPR023205">
    <property type="entry name" value="DsbA/DsbL"/>
</dbReference>
<evidence type="ECO:0000256" key="7">
    <source>
        <dbReference type="PIRNR" id="PIRNR001488"/>
    </source>
</evidence>
<evidence type="ECO:0000313" key="8">
    <source>
        <dbReference type="EMBL" id="BBU68354.1"/>
    </source>
</evidence>
<keyword evidence="5 7" id="KW-1015">Disulfide bond</keyword>
<dbReference type="InterPro" id="IPR013766">
    <property type="entry name" value="Thioredoxin_domain"/>
</dbReference>
<dbReference type="Proteomes" id="UP000463961">
    <property type="component" value="Chromosome"/>
</dbReference>
<comment type="subcellular location">
    <subcellularLocation>
        <location evidence="1 7">Periplasm</location>
    </subcellularLocation>
</comment>
<dbReference type="PROSITE" id="PS51352">
    <property type="entry name" value="THIOREDOXIN_2"/>
    <property type="match status" value="1"/>
</dbReference>
<reference evidence="9" key="1">
    <citation type="submission" date="2020-01" db="EMBL/GenBank/DDBJ databases">
        <title>Phosphoaccumulans saitamaens gen. nov., sp. nov., a polyphosphate accumulating bacterium isolated from surface river water.</title>
        <authorList>
            <person name="Watanabe K."/>
            <person name="Suda W."/>
        </authorList>
    </citation>
    <scope>NUCLEOTIDE SEQUENCE [LARGE SCALE GENOMIC DNA]</scope>
    <source>
        <strain evidence="9">ICHIAU1</strain>
    </source>
</reference>
<dbReference type="Gene3D" id="3.40.30.10">
    <property type="entry name" value="Glutaredoxin"/>
    <property type="match status" value="1"/>
</dbReference>
<evidence type="ECO:0000256" key="3">
    <source>
        <dbReference type="ARBA" id="ARBA00022729"/>
    </source>
</evidence>